<name>A0AAX4KCU8_9TREE</name>
<dbReference type="PRINTS" id="PR00792">
    <property type="entry name" value="PEPSIN"/>
</dbReference>
<dbReference type="InterPro" id="IPR033121">
    <property type="entry name" value="PEPTIDASE_A1"/>
</dbReference>
<dbReference type="Proteomes" id="UP001358614">
    <property type="component" value="Chromosome 1"/>
</dbReference>
<organism evidence="4 5">
    <name type="scientific">Kwoniella europaea PYCC6329</name>
    <dbReference type="NCBI Taxonomy" id="1423913"/>
    <lineage>
        <taxon>Eukaryota</taxon>
        <taxon>Fungi</taxon>
        <taxon>Dikarya</taxon>
        <taxon>Basidiomycota</taxon>
        <taxon>Agaricomycotina</taxon>
        <taxon>Tremellomycetes</taxon>
        <taxon>Tremellales</taxon>
        <taxon>Cryptococcaceae</taxon>
        <taxon>Kwoniella</taxon>
    </lineage>
</organism>
<dbReference type="PROSITE" id="PS51767">
    <property type="entry name" value="PEPTIDASE_A1"/>
    <property type="match status" value="1"/>
</dbReference>
<evidence type="ECO:0000313" key="5">
    <source>
        <dbReference type="Proteomes" id="UP001358614"/>
    </source>
</evidence>
<evidence type="ECO:0000313" key="4">
    <source>
        <dbReference type="EMBL" id="WWD03778.1"/>
    </source>
</evidence>
<gene>
    <name evidence="4" type="ORF">V865_001834</name>
</gene>
<dbReference type="GO" id="GO:0006508">
    <property type="term" value="P:proteolysis"/>
    <property type="evidence" value="ECO:0007669"/>
    <property type="project" value="InterPro"/>
</dbReference>
<dbReference type="InterPro" id="IPR034164">
    <property type="entry name" value="Pepsin-like_dom"/>
</dbReference>
<feature type="domain" description="Peptidase A1" evidence="3">
    <location>
        <begin position="173"/>
        <end position="482"/>
    </location>
</feature>
<dbReference type="RefSeq" id="XP_066081745.1">
    <property type="nucleotide sequence ID" value="XM_066225648.1"/>
</dbReference>
<proteinExistence type="inferred from homology"/>
<comment type="similarity">
    <text evidence="1">Belongs to the peptidase A1 family.</text>
</comment>
<feature type="compositionally biased region" description="Polar residues" evidence="2">
    <location>
        <begin position="56"/>
        <end position="75"/>
    </location>
</feature>
<evidence type="ECO:0000259" key="3">
    <source>
        <dbReference type="PROSITE" id="PS51767"/>
    </source>
</evidence>
<dbReference type="AlphaFoldDB" id="A0AAX4KCU8"/>
<feature type="region of interest" description="Disordered" evidence="2">
    <location>
        <begin position="39"/>
        <end position="75"/>
    </location>
</feature>
<keyword evidence="5" id="KW-1185">Reference proteome</keyword>
<evidence type="ECO:0000256" key="1">
    <source>
        <dbReference type="ARBA" id="ARBA00007447"/>
    </source>
</evidence>
<sequence length="491" mass="52409">MTKHQSSSSNPPIVGALSILRRKGAPDLAGLEERAINLKMTPHTASRHLEKKQVEPTFSNQQSSNSDNPYAFPTNTSEYYKSQVDQPLSSSDVDSQYRSSWSTTSAWTSSWSASATATATANAIESSATTVNNTGSTSSETSSASTSPSEMVSANNPITTLEVEDPSQMGTIYTIDVTVDGVELPVHIDTGSSQFWAAHDSCRECKLNGMTTINTALPSNCQGDNLITITYAMGWVKGCHVNTSVTLGEDTLQSYPVLAVIEAGGGTEQLGGYYSGLIGLASTGLNQNDIPTVVSALYKQGSIQQPIVGFYLPRASDNQESEITFGDPATSEYADDSKVVYLSRQGGQNENYIVRMDSFVVGSETISQGTDCYLDTGSSGIAVPQNVLEQVYKAAYGLNSTNSTESPPCQAPSSNTGVWVTFGGQGFEIPYQDLVYQNDDGTCGALITSYSGDVSNIWLFGDSFLHNVYHSVDVETGEVELFGLKNATNSQ</sequence>
<accession>A0AAX4KCU8</accession>
<dbReference type="InterPro" id="IPR001461">
    <property type="entry name" value="Aspartic_peptidase_A1"/>
</dbReference>
<dbReference type="InterPro" id="IPR021109">
    <property type="entry name" value="Peptidase_aspartic_dom_sf"/>
</dbReference>
<dbReference type="CDD" id="cd05471">
    <property type="entry name" value="pepsin_like"/>
    <property type="match status" value="1"/>
</dbReference>
<evidence type="ECO:0000256" key="2">
    <source>
        <dbReference type="SAM" id="MobiDB-lite"/>
    </source>
</evidence>
<reference evidence="4 5" key="1">
    <citation type="submission" date="2024-01" db="EMBL/GenBank/DDBJ databases">
        <title>Comparative genomics of Cryptococcus and Kwoniella reveals pathogenesis evolution and contrasting modes of karyotype evolution via chromosome fusion or intercentromeric recombination.</title>
        <authorList>
            <person name="Coelho M.A."/>
            <person name="David-Palma M."/>
            <person name="Shea T."/>
            <person name="Bowers K."/>
            <person name="McGinley-Smith S."/>
            <person name="Mohammad A.W."/>
            <person name="Gnirke A."/>
            <person name="Yurkov A.M."/>
            <person name="Nowrousian M."/>
            <person name="Sun S."/>
            <person name="Cuomo C.A."/>
            <person name="Heitman J."/>
        </authorList>
    </citation>
    <scope>NUCLEOTIDE SEQUENCE [LARGE SCALE GENOMIC DNA]</scope>
    <source>
        <strain evidence="4 5">PYCC6329</strain>
    </source>
</reference>
<dbReference type="KEGG" id="ker:91100638"/>
<dbReference type="PANTHER" id="PTHR47966">
    <property type="entry name" value="BETA-SITE APP-CLEAVING ENZYME, ISOFORM A-RELATED"/>
    <property type="match status" value="1"/>
</dbReference>
<dbReference type="GeneID" id="91100638"/>
<dbReference type="Pfam" id="PF00026">
    <property type="entry name" value="Asp"/>
    <property type="match status" value="1"/>
</dbReference>
<dbReference type="Gene3D" id="2.40.70.10">
    <property type="entry name" value="Acid Proteases"/>
    <property type="match status" value="2"/>
</dbReference>
<dbReference type="PANTHER" id="PTHR47966:SF75">
    <property type="entry name" value="ENDOPEPTIDASE (CTSD), PUTATIVE (AFU_ORTHOLOGUE AFUA_4G07040)-RELATED"/>
    <property type="match status" value="1"/>
</dbReference>
<protein>
    <recommendedName>
        <fullName evidence="3">Peptidase A1 domain-containing protein</fullName>
    </recommendedName>
</protein>
<dbReference type="EMBL" id="CP144089">
    <property type="protein sequence ID" value="WWD03778.1"/>
    <property type="molecule type" value="Genomic_DNA"/>
</dbReference>
<dbReference type="GO" id="GO:0004190">
    <property type="term" value="F:aspartic-type endopeptidase activity"/>
    <property type="evidence" value="ECO:0007669"/>
    <property type="project" value="InterPro"/>
</dbReference>
<feature type="region of interest" description="Disordered" evidence="2">
    <location>
        <begin position="128"/>
        <end position="153"/>
    </location>
</feature>
<dbReference type="SUPFAM" id="SSF50630">
    <property type="entry name" value="Acid proteases"/>
    <property type="match status" value="1"/>
</dbReference>